<dbReference type="OrthoDB" id="241498at2"/>
<evidence type="ECO:0000259" key="1">
    <source>
        <dbReference type="Pfam" id="PF01636"/>
    </source>
</evidence>
<feature type="domain" description="Aminoglycoside phosphotransferase" evidence="1">
    <location>
        <begin position="36"/>
        <end position="269"/>
    </location>
</feature>
<name>A0A4P7GHM4_9ACTN</name>
<reference evidence="2 3" key="1">
    <citation type="submission" date="2019-03" db="EMBL/GenBank/DDBJ databases">
        <title>Three New Species of Nocardioides, Nocardioides euryhalodurans sp. nov., Nocardioides seonyuensis sp. nov. and Nocardioides eburneoflavus sp. nov., Iolated from Soil.</title>
        <authorList>
            <person name="Roh S.G."/>
            <person name="Lee C."/>
            <person name="Kim M.-K."/>
            <person name="Kim S.B."/>
        </authorList>
    </citation>
    <scope>NUCLEOTIDE SEQUENCE [LARGE SCALE GENOMIC DNA]</scope>
    <source>
        <strain evidence="2 3">MMS17-SY117</strain>
    </source>
</reference>
<dbReference type="PANTHER" id="PTHR21310">
    <property type="entry name" value="AMINOGLYCOSIDE PHOSPHOTRANSFERASE-RELATED-RELATED"/>
    <property type="match status" value="1"/>
</dbReference>
<proteinExistence type="predicted"/>
<dbReference type="RefSeq" id="WP_135073972.1">
    <property type="nucleotide sequence ID" value="NZ_CP038267.1"/>
</dbReference>
<dbReference type="KEGG" id="noy:EXE57_03280"/>
<dbReference type="Proteomes" id="UP000294894">
    <property type="component" value="Chromosome"/>
</dbReference>
<dbReference type="AlphaFoldDB" id="A0A4P7GHM4"/>
<evidence type="ECO:0000313" key="2">
    <source>
        <dbReference type="EMBL" id="QBR91398.1"/>
    </source>
</evidence>
<keyword evidence="2" id="KW-0808">Transferase</keyword>
<dbReference type="InterPro" id="IPR051678">
    <property type="entry name" value="AGP_Transferase"/>
</dbReference>
<dbReference type="SUPFAM" id="SSF56112">
    <property type="entry name" value="Protein kinase-like (PK-like)"/>
    <property type="match status" value="1"/>
</dbReference>
<protein>
    <submittedName>
        <fullName evidence="2">Aminoglycoside phosphotransferase</fullName>
    </submittedName>
</protein>
<sequence length="329" mass="36898">MTSRLAQIGRLRRVAVAAIARYDLPEGRLRFVTHGENTTFRHDSTAGTYLVRVHRPQRHGRHVDSAVAIRSEIAWLLAIRDETDLAVPEPLAAADGALVVEATAAGVTRVCSVLRWMDGRIHEGSARPVHLHRLGEAMARLHQQADRWTPPPDFVRIRWDHETFFGDVMVYGETSAAGCWALLPADVRTRFESVAARTADLMDRSDDWGLIHADLHLGNALFHRGGIRLIDFDDCGHGHRLYDLAVALWELRDEPDYGPYRDALLAGYRSQRDVDVTHLDDFIAVRQIAFDLWFTGTAQVNPEFAAGLDRVHRWSLAMLDVVGAPTGPR</sequence>
<dbReference type="GO" id="GO:0016740">
    <property type="term" value="F:transferase activity"/>
    <property type="evidence" value="ECO:0007669"/>
    <property type="project" value="UniProtKB-KW"/>
</dbReference>
<dbReference type="InterPro" id="IPR011009">
    <property type="entry name" value="Kinase-like_dom_sf"/>
</dbReference>
<keyword evidence="3" id="KW-1185">Reference proteome</keyword>
<accession>A0A4P7GHM4</accession>
<dbReference type="EMBL" id="CP038267">
    <property type="protein sequence ID" value="QBR91398.1"/>
    <property type="molecule type" value="Genomic_DNA"/>
</dbReference>
<dbReference type="InterPro" id="IPR002575">
    <property type="entry name" value="Aminoglycoside_PTrfase"/>
</dbReference>
<gene>
    <name evidence="2" type="ORF">EXE57_03280</name>
</gene>
<evidence type="ECO:0000313" key="3">
    <source>
        <dbReference type="Proteomes" id="UP000294894"/>
    </source>
</evidence>
<organism evidence="2 3">
    <name type="scientific">Nocardioides euryhalodurans</name>
    <dbReference type="NCBI Taxonomy" id="2518370"/>
    <lineage>
        <taxon>Bacteria</taxon>
        <taxon>Bacillati</taxon>
        <taxon>Actinomycetota</taxon>
        <taxon>Actinomycetes</taxon>
        <taxon>Propionibacteriales</taxon>
        <taxon>Nocardioidaceae</taxon>
        <taxon>Nocardioides</taxon>
    </lineage>
</organism>
<dbReference type="Pfam" id="PF01636">
    <property type="entry name" value="APH"/>
    <property type="match status" value="1"/>
</dbReference>
<dbReference type="Gene3D" id="3.90.1200.10">
    <property type="match status" value="1"/>
</dbReference>